<organism evidence="2 3">
    <name type="scientific">Bythopirellula goksoeyrii</name>
    <dbReference type="NCBI Taxonomy" id="1400387"/>
    <lineage>
        <taxon>Bacteria</taxon>
        <taxon>Pseudomonadati</taxon>
        <taxon>Planctomycetota</taxon>
        <taxon>Planctomycetia</taxon>
        <taxon>Pirellulales</taxon>
        <taxon>Lacipirellulaceae</taxon>
        <taxon>Bythopirellula</taxon>
    </lineage>
</organism>
<protein>
    <submittedName>
        <fullName evidence="2">NHL repeat protein</fullName>
    </submittedName>
</protein>
<dbReference type="KEGG" id="bgok:Pr1d_32580"/>
<keyword evidence="3" id="KW-1185">Reference proteome</keyword>
<gene>
    <name evidence="2" type="ORF">Pr1d_32580</name>
</gene>
<accession>A0A5B9QE92</accession>
<feature type="chain" id="PRO_5022765198" evidence="1">
    <location>
        <begin position="26"/>
        <end position="355"/>
    </location>
</feature>
<dbReference type="Gene3D" id="2.120.10.30">
    <property type="entry name" value="TolB, C-terminal domain"/>
    <property type="match status" value="1"/>
</dbReference>
<evidence type="ECO:0000313" key="2">
    <source>
        <dbReference type="EMBL" id="QEG35950.1"/>
    </source>
</evidence>
<proteinExistence type="predicted"/>
<dbReference type="InterPro" id="IPR011042">
    <property type="entry name" value="6-blade_b-propeller_TolB-like"/>
</dbReference>
<feature type="signal peptide" evidence="1">
    <location>
        <begin position="1"/>
        <end position="25"/>
    </location>
</feature>
<name>A0A5B9QE92_9BACT</name>
<reference evidence="2 3" key="1">
    <citation type="submission" date="2019-08" db="EMBL/GenBank/DDBJ databases">
        <title>Deep-cultivation of Planctomycetes and their phenomic and genomic characterization uncovers novel biology.</title>
        <authorList>
            <person name="Wiegand S."/>
            <person name="Jogler M."/>
            <person name="Boedeker C."/>
            <person name="Pinto D."/>
            <person name="Vollmers J."/>
            <person name="Rivas-Marin E."/>
            <person name="Kohn T."/>
            <person name="Peeters S.H."/>
            <person name="Heuer A."/>
            <person name="Rast P."/>
            <person name="Oberbeckmann S."/>
            <person name="Bunk B."/>
            <person name="Jeske O."/>
            <person name="Meyerdierks A."/>
            <person name="Storesund J.E."/>
            <person name="Kallscheuer N."/>
            <person name="Luecker S."/>
            <person name="Lage O.M."/>
            <person name="Pohl T."/>
            <person name="Merkel B.J."/>
            <person name="Hornburger P."/>
            <person name="Mueller R.-W."/>
            <person name="Bruemmer F."/>
            <person name="Labrenz M."/>
            <person name="Spormann A.M."/>
            <person name="Op den Camp H."/>
            <person name="Overmann J."/>
            <person name="Amann R."/>
            <person name="Jetten M.S.M."/>
            <person name="Mascher T."/>
            <person name="Medema M.H."/>
            <person name="Devos D.P."/>
            <person name="Kaster A.-K."/>
            <person name="Ovreas L."/>
            <person name="Rohde M."/>
            <person name="Galperin M.Y."/>
            <person name="Jogler C."/>
        </authorList>
    </citation>
    <scope>NUCLEOTIDE SEQUENCE [LARGE SCALE GENOMIC DNA]</scope>
    <source>
        <strain evidence="2 3">Pr1d</strain>
    </source>
</reference>
<dbReference type="RefSeq" id="WP_148074382.1">
    <property type="nucleotide sequence ID" value="NZ_CP042913.1"/>
</dbReference>
<dbReference type="AlphaFoldDB" id="A0A5B9QE92"/>
<dbReference type="SUPFAM" id="SSF63829">
    <property type="entry name" value="Calcium-dependent phosphotriesterase"/>
    <property type="match status" value="1"/>
</dbReference>
<keyword evidence="1" id="KW-0732">Signal</keyword>
<evidence type="ECO:0000256" key="1">
    <source>
        <dbReference type="SAM" id="SignalP"/>
    </source>
</evidence>
<evidence type="ECO:0000313" key="3">
    <source>
        <dbReference type="Proteomes" id="UP000323917"/>
    </source>
</evidence>
<sequence precursor="true">MNVARTCQPLIVLGFLCVAASSAMAANVFVGDKGGASARDPAAIHEFLSTTGYQSQLVSGDGIWTDPLDMAADQTTGDVIVLDLGAGAVTYPPRLLRFDGESGARAEVASGQNLWIDPLAVTVDRNGDIVVLDKGGGAVFLEPALLRFNGQTGQRTVIADGQDLWHNAVDLVADPLTGDVFVLDLGGAAARDLPAVRRFNRLTGDATIVAEGPDLWYDATKITADANGDAIVLDLGGAAATRPPRLLQFDGQGGDRTEIVSGNDLWYNPIDLDVDLSTGDVVVLDRGGGAVFLLPTLRSFDGVTGNASAIAEGTDLWVSAFAVAVVVPEPSSGMLCLLACLFVLRIDTRRPMTTT</sequence>
<dbReference type="EMBL" id="CP042913">
    <property type="protein sequence ID" value="QEG35950.1"/>
    <property type="molecule type" value="Genomic_DNA"/>
</dbReference>
<dbReference type="Proteomes" id="UP000323917">
    <property type="component" value="Chromosome"/>
</dbReference>